<evidence type="ECO:0000313" key="12">
    <source>
        <dbReference type="EMBL" id="AER57735.1"/>
    </source>
</evidence>
<dbReference type="PANTHER" id="PTHR33841">
    <property type="entry name" value="DNA METHYLTRANSFERASE YEEA-RELATED"/>
    <property type="match status" value="1"/>
</dbReference>
<dbReference type="HOGENOM" id="CLU_005831_3_0_6"/>
<dbReference type="Pfam" id="PF20466">
    <property type="entry name" value="MmeI_TRD"/>
    <property type="match status" value="1"/>
</dbReference>
<dbReference type="GO" id="GO:0009007">
    <property type="term" value="F:site-specific DNA-methyltransferase (adenine-specific) activity"/>
    <property type="evidence" value="ECO:0007669"/>
    <property type="project" value="UniProtKB-EC"/>
</dbReference>
<evidence type="ECO:0000256" key="1">
    <source>
        <dbReference type="ARBA" id="ARBA00011900"/>
    </source>
</evidence>
<protein>
    <recommendedName>
        <fullName evidence="1">site-specific DNA-methyltransferase (adenine-specific)</fullName>
        <ecNumber evidence="1">2.1.1.72</ecNumber>
    </recommendedName>
</protein>
<dbReference type="InterPro" id="IPR046816">
    <property type="entry name" value="MmeI_Mtase"/>
</dbReference>
<dbReference type="AlphaFoldDB" id="G7UWN8"/>
<dbReference type="Pfam" id="PF20473">
    <property type="entry name" value="MmeI_Mtase"/>
    <property type="match status" value="1"/>
</dbReference>
<dbReference type="STRING" id="1045855.DSC_15455"/>
<dbReference type="RefSeq" id="WP_014161907.1">
    <property type="nucleotide sequence ID" value="NC_016147.2"/>
</dbReference>
<reference evidence="12 13" key="1">
    <citation type="journal article" date="2012" name="J. Bacteriol.">
        <title>Complete Genome Sequence of the BTEX-Degrading Bacterium Pseudoxanthomonas spadix BD-a59.</title>
        <authorList>
            <person name="Lee S.H."/>
            <person name="Jin H.M."/>
            <person name="Lee H.J."/>
            <person name="Kim J.M."/>
            <person name="Jeon C.O."/>
        </authorList>
    </citation>
    <scope>NUCLEOTIDE SEQUENCE [LARGE SCALE GENOMIC DNA]</scope>
    <source>
        <strain evidence="12 13">BD-a59</strain>
    </source>
</reference>
<dbReference type="InterPro" id="IPR046817">
    <property type="entry name" value="MmeI_N"/>
</dbReference>
<dbReference type="GO" id="GO:0032259">
    <property type="term" value="P:methylation"/>
    <property type="evidence" value="ECO:0007669"/>
    <property type="project" value="UniProtKB-KW"/>
</dbReference>
<dbReference type="Gene3D" id="3.40.50.150">
    <property type="entry name" value="Vaccinia Virus protein VP39"/>
    <property type="match status" value="1"/>
</dbReference>
<dbReference type="InterPro" id="IPR046819">
    <property type="entry name" value="MmeI_hel"/>
</dbReference>
<dbReference type="SUPFAM" id="SSF53335">
    <property type="entry name" value="S-adenosyl-L-methionine-dependent methyltransferases"/>
    <property type="match status" value="1"/>
</dbReference>
<sequence length="1131" mass="125853">MPLSLNEIRDRARAFATEWSGETSERAEAQSFWNDFFNVFGIRRRSVAIYEQKARRFTGSQHGRIDVFWPGVMLAEHKSAGVDLDAAFDQATDYFAGLSEAEKPQYVLVSDFARFRLHDLEGDAVPVEFPLAELHRHIGRFGFISGYQTRSYKEEDPVNVQAAERMGRLHDALKAAGYDGHALELLLVRLLFCLFADDTGIFARQAFHDLIWQRTSADGADLGLWLGRLFQVLDTPPEKRQRTLDAQLAELPYVNGKLFAEALPLADFDAAMRGLLLDASALDWSRISPAIFGSMFQSVMDAKARRNLGAHYTSEKNILKLIGPLFLDGLKDELAKAGHDEKKLAQLHRTLATLTFLDPACGCGNFLVIAYRELRALELELLKRQFARQQSVLAHVQDHVLVDVDQFHGIEIEEFPAQIAQVAMWLMDHQMNLRVAEQFGENVVRLPLKKSATIVHGNALRMDWNEVVPAGKLAYLLGNPPFVGHHYQSDAQKGDQAHVMWEIRAHGVLDFVANWYIKAADYIQANPAIRCAFVSTNSITQGEQVGLLWPLLLSKGVHIQFAHRTFQWNNEARGIAAVHCVIIGFGLRDPANKRIFDYSDIRGEPHELSAANINPYLVDAPDVVLANRSDPISDAPRMSWGNKPTDGGHFILSPDEKDRLLEKEPNAGKFVRTYMSGGDFINGEQRYCLWLKDATPQELKALPEVMKRVEAVKRSRLESKAASTRDYARYPTRFRQISQPDSDYLAIPEVSSERRTYIPIAFLSKDVICSNKIQFVPDATLFHFGILSCAMHMAWVRAVCGRLKSDFSYSNTIVYNNFPWPELASPSPSGRRCPKGADEGALPTRKRPLPAETIAFARGLRRDATNAEQRMWQLLRDRRLGGFKFRRQQPFPPYTVDFYCDAARLCIELDGGQHADDAARDARRDASLQARGLRVLRFWNDAVLRETESVLGVVWDALHEELPSSGAAGHFPPGGEGHPSSAPSGHLLPGGEGNSGLLPGREGNSGLMPGGEGSSGLMPGGKGDGKYRVAIEAAAQAVLDARAQFPDATLADLYDPLTMPPALVKAHQKLDRAVDAAYLAAEKAAGRKPPKLGSDAERVAFLFERYQALTSLLPAVKPRSAPPRRASRTTP</sequence>
<dbReference type="Pfam" id="PF20467">
    <property type="entry name" value="MmeI_C"/>
    <property type="match status" value="1"/>
</dbReference>
<organism evidence="12 13">
    <name type="scientific">Pseudoxanthomonas spadix (strain BD-a59)</name>
    <dbReference type="NCBI Taxonomy" id="1045855"/>
    <lineage>
        <taxon>Bacteria</taxon>
        <taxon>Pseudomonadati</taxon>
        <taxon>Pseudomonadota</taxon>
        <taxon>Gammaproteobacteria</taxon>
        <taxon>Lysobacterales</taxon>
        <taxon>Lysobacteraceae</taxon>
        <taxon>Pseudoxanthomonas</taxon>
    </lineage>
</organism>
<feature type="domain" description="MmeI-like DNA-methyltransferase" evidence="11">
    <location>
        <begin position="335"/>
        <end position="596"/>
    </location>
</feature>
<evidence type="ECO:0000259" key="11">
    <source>
        <dbReference type="Pfam" id="PF20473"/>
    </source>
</evidence>
<accession>G7UWN8</accession>
<evidence type="ECO:0000256" key="5">
    <source>
        <dbReference type="SAM" id="MobiDB-lite"/>
    </source>
</evidence>
<dbReference type="REBASE" id="41740">
    <property type="entry name" value="Psp59ORF15455P"/>
</dbReference>
<evidence type="ECO:0000259" key="10">
    <source>
        <dbReference type="Pfam" id="PF20467"/>
    </source>
</evidence>
<dbReference type="Pfam" id="PF20465">
    <property type="entry name" value="MmeI_hel"/>
    <property type="match status" value="1"/>
</dbReference>
<comment type="catalytic activity">
    <reaction evidence="4">
        <text>a 2'-deoxyadenosine in DNA + S-adenosyl-L-methionine = an N(6)-methyl-2'-deoxyadenosine in DNA + S-adenosyl-L-homocysteine + H(+)</text>
        <dbReference type="Rhea" id="RHEA:15197"/>
        <dbReference type="Rhea" id="RHEA-COMP:12418"/>
        <dbReference type="Rhea" id="RHEA-COMP:12419"/>
        <dbReference type="ChEBI" id="CHEBI:15378"/>
        <dbReference type="ChEBI" id="CHEBI:57856"/>
        <dbReference type="ChEBI" id="CHEBI:59789"/>
        <dbReference type="ChEBI" id="CHEBI:90615"/>
        <dbReference type="ChEBI" id="CHEBI:90616"/>
        <dbReference type="EC" id="2.1.1.72"/>
    </reaction>
</comment>
<evidence type="ECO:0000259" key="7">
    <source>
        <dbReference type="Pfam" id="PF20464"/>
    </source>
</evidence>
<dbReference type="InterPro" id="IPR046818">
    <property type="entry name" value="MmeI_C"/>
</dbReference>
<keyword evidence="13" id="KW-1185">Reference proteome</keyword>
<feature type="domain" description="MmeI-like target recognition" evidence="9">
    <location>
        <begin position="620"/>
        <end position="823"/>
    </location>
</feature>
<evidence type="ECO:0000313" key="13">
    <source>
        <dbReference type="Proteomes" id="UP000005870"/>
    </source>
</evidence>
<dbReference type="InterPro" id="IPR011335">
    <property type="entry name" value="Restrct_endonuc-II-like"/>
</dbReference>
<evidence type="ECO:0000259" key="9">
    <source>
        <dbReference type="Pfam" id="PF20466"/>
    </source>
</evidence>
<dbReference type="EMBL" id="CP003093">
    <property type="protein sequence ID" value="AER57735.1"/>
    <property type="molecule type" value="Genomic_DNA"/>
</dbReference>
<dbReference type="InterPro" id="IPR046820">
    <property type="entry name" value="MmeI_TRD"/>
</dbReference>
<dbReference type="Pfam" id="PF04480">
    <property type="entry name" value="DUF559"/>
    <property type="match status" value="1"/>
</dbReference>
<evidence type="ECO:0000256" key="3">
    <source>
        <dbReference type="ARBA" id="ARBA00022679"/>
    </source>
</evidence>
<dbReference type="SUPFAM" id="SSF52980">
    <property type="entry name" value="Restriction endonuclease-like"/>
    <property type="match status" value="1"/>
</dbReference>
<feature type="domain" description="DUF559" evidence="6">
    <location>
        <begin position="854"/>
        <end position="957"/>
    </location>
</feature>
<dbReference type="Pfam" id="PF20464">
    <property type="entry name" value="MmeI_N"/>
    <property type="match status" value="1"/>
</dbReference>
<dbReference type="EC" id="2.1.1.72" evidence="1"/>
<evidence type="ECO:0000256" key="2">
    <source>
        <dbReference type="ARBA" id="ARBA00022603"/>
    </source>
</evidence>
<dbReference type="KEGG" id="psd:DSC_15455"/>
<dbReference type="eggNOG" id="COG2852">
    <property type="taxonomic scope" value="Bacteria"/>
</dbReference>
<evidence type="ECO:0000256" key="4">
    <source>
        <dbReference type="ARBA" id="ARBA00047942"/>
    </source>
</evidence>
<feature type="compositionally biased region" description="Gly residues" evidence="5">
    <location>
        <begin position="1008"/>
        <end position="1021"/>
    </location>
</feature>
<dbReference type="Gene3D" id="3.40.960.10">
    <property type="entry name" value="VSR Endonuclease"/>
    <property type="match status" value="1"/>
</dbReference>
<feature type="domain" description="MmeI-like C-terminal" evidence="10">
    <location>
        <begin position="1026"/>
        <end position="1113"/>
    </location>
</feature>
<dbReference type="CDD" id="cd01038">
    <property type="entry name" value="Endonuclease_DUF559"/>
    <property type="match status" value="1"/>
</dbReference>
<proteinExistence type="predicted"/>
<evidence type="ECO:0000259" key="6">
    <source>
        <dbReference type="Pfam" id="PF04480"/>
    </source>
</evidence>
<dbReference type="InterPro" id="IPR047216">
    <property type="entry name" value="Endonuclease_DUF559_bact"/>
</dbReference>
<name>G7UWN8_PSEUP</name>
<feature type="domain" description="MmeI-like N-terminal" evidence="7">
    <location>
        <begin position="11"/>
        <end position="175"/>
    </location>
</feature>
<dbReference type="InterPro" id="IPR029063">
    <property type="entry name" value="SAM-dependent_MTases_sf"/>
</dbReference>
<dbReference type="OrthoDB" id="9782445at2"/>
<keyword evidence="2" id="KW-0489">Methyltransferase</keyword>
<gene>
    <name evidence="12" type="ordered locus">DSC_15455</name>
</gene>
<feature type="region of interest" description="Disordered" evidence="5">
    <location>
        <begin position="965"/>
        <end position="1021"/>
    </location>
</feature>
<dbReference type="InterPro" id="IPR050953">
    <property type="entry name" value="N4_N6_ade-DNA_methylase"/>
</dbReference>
<feature type="domain" description="MmeI-like helicase spacer" evidence="8">
    <location>
        <begin position="181"/>
        <end position="259"/>
    </location>
</feature>
<dbReference type="PANTHER" id="PTHR33841:SF1">
    <property type="entry name" value="DNA METHYLTRANSFERASE A"/>
    <property type="match status" value="1"/>
</dbReference>
<dbReference type="eggNOG" id="COG1002">
    <property type="taxonomic scope" value="Bacteria"/>
</dbReference>
<dbReference type="InterPro" id="IPR007569">
    <property type="entry name" value="DUF559"/>
</dbReference>
<keyword evidence="3" id="KW-0808">Transferase</keyword>
<evidence type="ECO:0000259" key="8">
    <source>
        <dbReference type="Pfam" id="PF20465"/>
    </source>
</evidence>
<dbReference type="Proteomes" id="UP000005870">
    <property type="component" value="Chromosome"/>
</dbReference>